<organism evidence="1 2">
    <name type="scientific">Plasmodium brasilianum</name>
    <dbReference type="NCBI Taxonomy" id="5824"/>
    <lineage>
        <taxon>Eukaryota</taxon>
        <taxon>Sar</taxon>
        <taxon>Alveolata</taxon>
        <taxon>Apicomplexa</taxon>
        <taxon>Aconoidasida</taxon>
        <taxon>Haemosporida</taxon>
        <taxon>Plasmodiidae</taxon>
        <taxon>Plasmodium</taxon>
        <taxon>Plasmodium (Plasmodium)</taxon>
    </lineage>
</organism>
<keyword evidence="2" id="KW-1185">Reference proteome</keyword>
<evidence type="ECO:0000313" key="2">
    <source>
        <dbReference type="Proteomes" id="UP001056978"/>
    </source>
</evidence>
<proteinExistence type="predicted"/>
<sequence>MSGLSFGAVVILFVRVHVRSEGKNISRIREALLKPLPEVDIQKSNFQQTKRKRYMEAPDINKAYGYRIIFGRRSVYWETEELQNDSQYYANEETLNYVSLINLGKLEHEK</sequence>
<protein>
    <submittedName>
        <fullName evidence="1">Uncharacterized protein</fullName>
    </submittedName>
</protein>
<evidence type="ECO:0000313" key="1">
    <source>
        <dbReference type="EMBL" id="KAI4839081.1"/>
    </source>
</evidence>
<name>A0ACB9YBU7_PLABR</name>
<accession>A0ACB9YBU7</accession>
<gene>
    <name evidence="1" type="ORF">MKS88_002597</name>
</gene>
<comment type="caution">
    <text evidence="1">The sequence shown here is derived from an EMBL/GenBank/DDBJ whole genome shotgun (WGS) entry which is preliminary data.</text>
</comment>
<dbReference type="Proteomes" id="UP001056978">
    <property type="component" value="Chromosome 8"/>
</dbReference>
<reference evidence="1" key="1">
    <citation type="submission" date="2022-06" db="EMBL/GenBank/DDBJ databases">
        <title>The First Complete Genome of the Simian Malaria Parasite Plasmodium brasilianum.</title>
        <authorList>
            <person name="Bajic M."/>
            <person name="Ravishankar S."/>
        </authorList>
    </citation>
    <scope>NUCLEOTIDE SEQUENCE</scope>
    <source>
        <strain evidence="1">Bolivian I</strain>
    </source>
</reference>
<dbReference type="EMBL" id="CM043776">
    <property type="protein sequence ID" value="KAI4839081.1"/>
    <property type="molecule type" value="Genomic_DNA"/>
</dbReference>